<dbReference type="GO" id="GO:0004177">
    <property type="term" value="F:aminopeptidase activity"/>
    <property type="evidence" value="ECO:0007669"/>
    <property type="project" value="UniProtKB-KW"/>
</dbReference>
<dbReference type="NCBIfam" id="NF002600">
    <property type="entry name" value="PRK02256.1"/>
    <property type="match status" value="1"/>
</dbReference>
<dbReference type="Pfam" id="PF02127">
    <property type="entry name" value="Peptidase_M18"/>
    <property type="match status" value="1"/>
</dbReference>
<evidence type="ECO:0000256" key="1">
    <source>
        <dbReference type="ARBA" id="ARBA00001947"/>
    </source>
</evidence>
<evidence type="ECO:0000256" key="2">
    <source>
        <dbReference type="ARBA" id="ARBA00008290"/>
    </source>
</evidence>
<dbReference type="EMBL" id="JANGCH010000022">
    <property type="protein sequence ID" value="MCQ5122647.1"/>
    <property type="molecule type" value="Genomic_DNA"/>
</dbReference>
<sequence>MERVLAWNTYDEAKKQEVFAFSEDYKRFISVCKTERECVAETIRMAEAKGYRNLDTLVASNTPLKPGDKVYANNMGKTIALFVIGSEPLEAGMKILGAHVDSPRLDIKQNPLYEDHDLALLDTHYYGGVKKYQWVTLPLALHGVVVLKDGTKVEVVIGEKEEDPVVGVSDLLIHLSADQLKKSGSEVVEGEDLNILVGSMPLDKEGSDQVKAMVLDILRKEYGFAEEDFLSAELEAVPAGKARDYGIDRSMIMGYGHDDRVCAYTSLMAMLEVETCDKTCVCLLVDKEEVGSIGATGMQSKFFENSVAEVMNLCGNYSELGVRRALKNSKMLSSDVSAAYDPNYASVNEMKNTAFFGKGIVFNKYTGSRGKGGCNDANAEFIAELRQIMEKEGVVFQTAELGKVDQGGGGTIAYILAQYNMEVIDCGVAVQNMHAPWEVVSKADVYETKQGYVAFLKHA</sequence>
<dbReference type="EC" id="3.4.11.-" evidence="10"/>
<evidence type="ECO:0000256" key="7">
    <source>
        <dbReference type="ARBA" id="ARBA00022833"/>
    </source>
</evidence>
<dbReference type="InterPro" id="IPR023358">
    <property type="entry name" value="Peptidase_M18_dom2"/>
</dbReference>
<keyword evidence="4 9" id="KW-0645">Protease</keyword>
<evidence type="ECO:0000313" key="11">
    <source>
        <dbReference type="EMBL" id="MCQ5122647.1"/>
    </source>
</evidence>
<dbReference type="PANTHER" id="PTHR28570:SF2">
    <property type="entry name" value="M18 FAMILY AMINOPEPTIDASE 1-RELATED"/>
    <property type="match status" value="1"/>
</dbReference>
<keyword evidence="5 9" id="KW-0479">Metal-binding</keyword>
<evidence type="ECO:0000256" key="5">
    <source>
        <dbReference type="ARBA" id="ARBA00022723"/>
    </source>
</evidence>
<dbReference type="SUPFAM" id="SSF101821">
    <property type="entry name" value="Aminopeptidase/glucanase lid domain"/>
    <property type="match status" value="1"/>
</dbReference>
<gene>
    <name evidence="11" type="ORF">NE663_10335</name>
</gene>
<comment type="caution">
    <text evidence="11">The sequence shown here is derived from an EMBL/GenBank/DDBJ whole genome shotgun (WGS) entry which is preliminary data.</text>
</comment>
<comment type="cofactor">
    <cofactor evidence="1 10">
        <name>Zn(2+)</name>
        <dbReference type="ChEBI" id="CHEBI:29105"/>
    </cofactor>
</comment>
<dbReference type="Proteomes" id="UP001524435">
    <property type="component" value="Unassembled WGS sequence"/>
</dbReference>
<dbReference type="PRINTS" id="PR00932">
    <property type="entry name" value="AMINO1PTASE"/>
</dbReference>
<reference evidence="11 12" key="1">
    <citation type="submission" date="2022-06" db="EMBL/GenBank/DDBJ databases">
        <title>Isolation of gut microbiota from human fecal samples.</title>
        <authorList>
            <person name="Pamer E.G."/>
            <person name="Barat B."/>
            <person name="Waligurski E."/>
            <person name="Medina S."/>
            <person name="Paddock L."/>
            <person name="Mostad J."/>
        </authorList>
    </citation>
    <scope>NUCLEOTIDE SEQUENCE [LARGE SCALE GENOMIC DNA]</scope>
    <source>
        <strain evidence="11 12">DFI.6.1</strain>
    </source>
</reference>
<dbReference type="RefSeq" id="WP_178200261.1">
    <property type="nucleotide sequence ID" value="NZ_CALVCM010000037.1"/>
</dbReference>
<evidence type="ECO:0000256" key="10">
    <source>
        <dbReference type="RuleBase" id="RU004387"/>
    </source>
</evidence>
<evidence type="ECO:0000256" key="3">
    <source>
        <dbReference type="ARBA" id="ARBA00022438"/>
    </source>
</evidence>
<keyword evidence="12" id="KW-1185">Reference proteome</keyword>
<dbReference type="CDD" id="cd05659">
    <property type="entry name" value="M18_API"/>
    <property type="match status" value="1"/>
</dbReference>
<dbReference type="Gene3D" id="3.40.630.10">
    <property type="entry name" value="Zn peptidases"/>
    <property type="match status" value="1"/>
</dbReference>
<keyword evidence="6 9" id="KW-0378">Hydrolase</keyword>
<accession>A0ABT1SNE3</accession>
<dbReference type="SUPFAM" id="SSF53187">
    <property type="entry name" value="Zn-dependent exopeptidases"/>
    <property type="match status" value="1"/>
</dbReference>
<evidence type="ECO:0000256" key="6">
    <source>
        <dbReference type="ARBA" id="ARBA00022801"/>
    </source>
</evidence>
<proteinExistence type="inferred from homology"/>
<keyword evidence="7 9" id="KW-0862">Zinc</keyword>
<evidence type="ECO:0000256" key="8">
    <source>
        <dbReference type="ARBA" id="ARBA00023049"/>
    </source>
</evidence>
<dbReference type="PANTHER" id="PTHR28570">
    <property type="entry name" value="ASPARTYL AMINOPEPTIDASE"/>
    <property type="match status" value="1"/>
</dbReference>
<evidence type="ECO:0000256" key="9">
    <source>
        <dbReference type="RuleBase" id="RU004386"/>
    </source>
</evidence>
<keyword evidence="3 9" id="KW-0031">Aminopeptidase</keyword>
<organism evidence="11 12">
    <name type="scientific">Massilicoli timonensis</name>
    <dbReference type="NCBI Taxonomy" id="2015901"/>
    <lineage>
        <taxon>Bacteria</taxon>
        <taxon>Bacillati</taxon>
        <taxon>Bacillota</taxon>
        <taxon>Erysipelotrichia</taxon>
        <taxon>Erysipelotrichales</taxon>
        <taxon>Erysipelotrichaceae</taxon>
        <taxon>Massilicoli</taxon>
    </lineage>
</organism>
<keyword evidence="8 9" id="KW-0482">Metalloprotease</keyword>
<protein>
    <recommendedName>
        <fullName evidence="10">M18 family aminopeptidase</fullName>
        <ecNumber evidence="10">3.4.11.-</ecNumber>
    </recommendedName>
</protein>
<name>A0ABT1SNE3_9FIRM</name>
<dbReference type="Gene3D" id="2.30.250.10">
    <property type="entry name" value="Aminopeptidase i, Domain 2"/>
    <property type="match status" value="1"/>
</dbReference>
<evidence type="ECO:0000256" key="4">
    <source>
        <dbReference type="ARBA" id="ARBA00022670"/>
    </source>
</evidence>
<comment type="similarity">
    <text evidence="2 9">Belongs to the peptidase M18 family.</text>
</comment>
<evidence type="ECO:0000313" key="12">
    <source>
        <dbReference type="Proteomes" id="UP001524435"/>
    </source>
</evidence>
<dbReference type="InterPro" id="IPR001948">
    <property type="entry name" value="Peptidase_M18"/>
</dbReference>